<dbReference type="PROSITE" id="PS50109">
    <property type="entry name" value="HIS_KIN"/>
    <property type="match status" value="1"/>
</dbReference>
<dbReference type="InterPro" id="IPR011006">
    <property type="entry name" value="CheY-like_superfamily"/>
</dbReference>
<dbReference type="InterPro" id="IPR036890">
    <property type="entry name" value="HATPase_C_sf"/>
</dbReference>
<accession>A0ABQ6TSX7</accession>
<keyword evidence="3 4" id="KW-0597">Phosphoprotein</keyword>
<dbReference type="EMBL" id="VZRA01000001">
    <property type="protein sequence ID" value="KAB0672025.1"/>
    <property type="molecule type" value="Genomic_DNA"/>
</dbReference>
<dbReference type="EC" id="2.7.13.3" evidence="2"/>
<dbReference type="Proteomes" id="UP000798046">
    <property type="component" value="Unassembled WGS sequence"/>
</dbReference>
<dbReference type="Pfam" id="PF02518">
    <property type="entry name" value="HATPase_c"/>
    <property type="match status" value="1"/>
</dbReference>
<evidence type="ECO:0000256" key="4">
    <source>
        <dbReference type="PROSITE-ProRule" id="PRU00169"/>
    </source>
</evidence>
<dbReference type="SUPFAM" id="SSF52172">
    <property type="entry name" value="CheY-like"/>
    <property type="match status" value="1"/>
</dbReference>
<dbReference type="RefSeq" id="WP_151155678.1">
    <property type="nucleotide sequence ID" value="NZ_VZRA01000001.1"/>
</dbReference>
<dbReference type="InterPro" id="IPR004358">
    <property type="entry name" value="Sig_transdc_His_kin-like_C"/>
</dbReference>
<dbReference type="Gene3D" id="3.40.50.2300">
    <property type="match status" value="1"/>
</dbReference>
<keyword evidence="7" id="KW-0418">Kinase</keyword>
<dbReference type="CDD" id="cd00156">
    <property type="entry name" value="REC"/>
    <property type="match status" value="1"/>
</dbReference>
<feature type="domain" description="Histidine kinase" evidence="5">
    <location>
        <begin position="156"/>
        <end position="370"/>
    </location>
</feature>
<gene>
    <name evidence="7" type="ORF">F6V30_05485</name>
</gene>
<comment type="caution">
    <text evidence="7">The sequence shown here is derived from an EMBL/GenBank/DDBJ whole genome shotgun (WGS) entry which is preliminary data.</text>
</comment>
<evidence type="ECO:0000256" key="2">
    <source>
        <dbReference type="ARBA" id="ARBA00012438"/>
    </source>
</evidence>
<name>A0ABQ6TSX7_9BACT</name>
<evidence type="ECO:0000313" key="8">
    <source>
        <dbReference type="Proteomes" id="UP000798046"/>
    </source>
</evidence>
<dbReference type="SMART" id="SM00448">
    <property type="entry name" value="REC"/>
    <property type="match status" value="1"/>
</dbReference>
<evidence type="ECO:0000256" key="3">
    <source>
        <dbReference type="ARBA" id="ARBA00022553"/>
    </source>
</evidence>
<dbReference type="SMART" id="SM00387">
    <property type="entry name" value="HATPase_c"/>
    <property type="match status" value="1"/>
</dbReference>
<evidence type="ECO:0000259" key="5">
    <source>
        <dbReference type="PROSITE" id="PS50109"/>
    </source>
</evidence>
<evidence type="ECO:0000259" key="6">
    <source>
        <dbReference type="PROSITE" id="PS50110"/>
    </source>
</evidence>
<sequence length="370" mass="41281">MTLQTLHNGDSPSPDRPETVLIVDDERVIRELCEKVLKEYHVLQAGSCAEALHIYQKEHCDLILTDVMMPGGSGIDLLSQVKTLDPNAVVVIMTGFSQKEIILNALREGADDFINKPLNLLQLRTAVEKSLARKRLREELASLKRLDRFKSNFLSLISHKLRTPITAISLFLQNVEKGIYDQNDQIFHQNIRLVNNEVEYLGRLVSDLLSFSKVMEGREGLNLEPCDLNSILVEVIGGTQRKEGIETEFKPSPLPLLRLDRGKITFVFQQVIENAYKFSGETGHVSVTLRIAGDAVHVVVADTGIGIPREELSKVFEKFYQAAPDNAGQVRGFGLGLFYAREFVHQHGGSIAIDSEPQRGSTVTVTLPLQ</sequence>
<dbReference type="SUPFAM" id="SSF55874">
    <property type="entry name" value="ATPase domain of HSP90 chaperone/DNA topoisomerase II/histidine kinase"/>
    <property type="match status" value="1"/>
</dbReference>
<protein>
    <recommendedName>
        <fullName evidence="2">histidine kinase</fullName>
        <ecNumber evidence="2">2.7.13.3</ecNumber>
    </recommendedName>
</protein>
<dbReference type="InterPro" id="IPR003661">
    <property type="entry name" value="HisK_dim/P_dom"/>
</dbReference>
<keyword evidence="7" id="KW-0808">Transferase</keyword>
<dbReference type="PRINTS" id="PR00344">
    <property type="entry name" value="BCTRLSENSOR"/>
</dbReference>
<evidence type="ECO:0000313" key="7">
    <source>
        <dbReference type="EMBL" id="KAB0672025.1"/>
    </source>
</evidence>
<dbReference type="PANTHER" id="PTHR43547">
    <property type="entry name" value="TWO-COMPONENT HISTIDINE KINASE"/>
    <property type="match status" value="1"/>
</dbReference>
<dbReference type="InterPro" id="IPR003594">
    <property type="entry name" value="HATPase_dom"/>
</dbReference>
<comment type="catalytic activity">
    <reaction evidence="1">
        <text>ATP + protein L-histidine = ADP + protein N-phospho-L-histidine.</text>
        <dbReference type="EC" id="2.7.13.3"/>
    </reaction>
</comment>
<dbReference type="SMART" id="SM00388">
    <property type="entry name" value="HisKA"/>
    <property type="match status" value="1"/>
</dbReference>
<dbReference type="PANTHER" id="PTHR43547:SF2">
    <property type="entry name" value="HYBRID SIGNAL TRANSDUCTION HISTIDINE KINASE C"/>
    <property type="match status" value="1"/>
</dbReference>
<dbReference type="PROSITE" id="PS50110">
    <property type="entry name" value="RESPONSE_REGULATORY"/>
    <property type="match status" value="1"/>
</dbReference>
<dbReference type="InterPro" id="IPR001789">
    <property type="entry name" value="Sig_transdc_resp-reg_receiver"/>
</dbReference>
<feature type="domain" description="Response regulatory" evidence="6">
    <location>
        <begin position="19"/>
        <end position="131"/>
    </location>
</feature>
<dbReference type="InterPro" id="IPR005467">
    <property type="entry name" value="His_kinase_dom"/>
</dbReference>
<proteinExistence type="predicted"/>
<dbReference type="Pfam" id="PF00512">
    <property type="entry name" value="HisKA"/>
    <property type="match status" value="1"/>
</dbReference>
<keyword evidence="8" id="KW-1185">Reference proteome</keyword>
<evidence type="ECO:0000256" key="1">
    <source>
        <dbReference type="ARBA" id="ARBA00000085"/>
    </source>
</evidence>
<dbReference type="CDD" id="cd00082">
    <property type="entry name" value="HisKA"/>
    <property type="match status" value="1"/>
</dbReference>
<dbReference type="Gene3D" id="3.30.565.10">
    <property type="entry name" value="Histidine kinase-like ATPase, C-terminal domain"/>
    <property type="match status" value="1"/>
</dbReference>
<dbReference type="Pfam" id="PF00072">
    <property type="entry name" value="Response_reg"/>
    <property type="match status" value="1"/>
</dbReference>
<dbReference type="GO" id="GO:0016301">
    <property type="term" value="F:kinase activity"/>
    <property type="evidence" value="ECO:0007669"/>
    <property type="project" value="UniProtKB-KW"/>
</dbReference>
<feature type="modified residue" description="4-aspartylphosphate" evidence="4">
    <location>
        <position position="66"/>
    </location>
</feature>
<dbReference type="CDD" id="cd00075">
    <property type="entry name" value="HATPase"/>
    <property type="match status" value="1"/>
</dbReference>
<reference evidence="7 8" key="1">
    <citation type="journal article" date="2020" name="Microorganisms">
        <title>Description of Three Novel Members in the Family Geobacteraceae, Oryzomonas japonicum gen. nov., sp. nov., Oryzomonas sagensis sp. nov., and Oryzomonas ruber sp. nov.</title>
        <authorList>
            <person name="Xu Z."/>
            <person name="Masuda Y."/>
            <person name="Hayakawa C."/>
            <person name="Ushijima N."/>
            <person name="Kawano K."/>
            <person name="Shiratori Y."/>
            <person name="Senoo K."/>
            <person name="Itoh H."/>
        </authorList>
    </citation>
    <scope>NUCLEOTIDE SEQUENCE [LARGE SCALE GENOMIC DNA]</scope>
    <source>
        <strain evidence="7 8">Red100</strain>
    </source>
</reference>
<dbReference type="Gene3D" id="1.10.287.130">
    <property type="match status" value="1"/>
</dbReference>
<organism evidence="7 8">
    <name type="scientific">Oryzomonas sagensis</name>
    <dbReference type="NCBI Taxonomy" id="2603857"/>
    <lineage>
        <taxon>Bacteria</taxon>
        <taxon>Pseudomonadati</taxon>
        <taxon>Thermodesulfobacteriota</taxon>
        <taxon>Desulfuromonadia</taxon>
        <taxon>Geobacterales</taxon>
        <taxon>Geobacteraceae</taxon>
        <taxon>Oryzomonas</taxon>
    </lineage>
</organism>